<dbReference type="Proteomes" id="UP001055811">
    <property type="component" value="Linkage Group LG06"/>
</dbReference>
<reference evidence="1 2" key="2">
    <citation type="journal article" date="2022" name="Mol. Ecol. Resour.">
        <title>The genomes of chicory, endive, great burdock and yacon provide insights into Asteraceae paleo-polyploidization history and plant inulin production.</title>
        <authorList>
            <person name="Fan W."/>
            <person name="Wang S."/>
            <person name="Wang H."/>
            <person name="Wang A."/>
            <person name="Jiang F."/>
            <person name="Liu H."/>
            <person name="Zhao H."/>
            <person name="Xu D."/>
            <person name="Zhang Y."/>
        </authorList>
    </citation>
    <scope>NUCLEOTIDE SEQUENCE [LARGE SCALE GENOMIC DNA]</scope>
    <source>
        <strain evidence="2">cv. Punajuju</strain>
        <tissue evidence="1">Leaves</tissue>
    </source>
</reference>
<protein>
    <submittedName>
        <fullName evidence="1">Uncharacterized protein</fullName>
    </submittedName>
</protein>
<comment type="caution">
    <text evidence="1">The sequence shown here is derived from an EMBL/GenBank/DDBJ whole genome shotgun (WGS) entry which is preliminary data.</text>
</comment>
<organism evidence="1 2">
    <name type="scientific">Cichorium intybus</name>
    <name type="common">Chicory</name>
    <dbReference type="NCBI Taxonomy" id="13427"/>
    <lineage>
        <taxon>Eukaryota</taxon>
        <taxon>Viridiplantae</taxon>
        <taxon>Streptophyta</taxon>
        <taxon>Embryophyta</taxon>
        <taxon>Tracheophyta</taxon>
        <taxon>Spermatophyta</taxon>
        <taxon>Magnoliopsida</taxon>
        <taxon>eudicotyledons</taxon>
        <taxon>Gunneridae</taxon>
        <taxon>Pentapetalae</taxon>
        <taxon>asterids</taxon>
        <taxon>campanulids</taxon>
        <taxon>Asterales</taxon>
        <taxon>Asteraceae</taxon>
        <taxon>Cichorioideae</taxon>
        <taxon>Cichorieae</taxon>
        <taxon>Cichoriinae</taxon>
        <taxon>Cichorium</taxon>
    </lineage>
</organism>
<sequence>MAEIFGADNNLQKKNRVFRVSMCGDAKELEQMSRDGSQYSLTTGILPSLGARSNRRVKLRNFIVSPYDRRYRFSIKRGLI</sequence>
<proteinExistence type="predicted"/>
<evidence type="ECO:0000313" key="1">
    <source>
        <dbReference type="EMBL" id="KAI3724041.1"/>
    </source>
</evidence>
<name>A0ACB9BPS8_CICIN</name>
<keyword evidence="2" id="KW-1185">Reference proteome</keyword>
<gene>
    <name evidence="1" type="ORF">L2E82_35805</name>
</gene>
<accession>A0ACB9BPS8</accession>
<evidence type="ECO:0000313" key="2">
    <source>
        <dbReference type="Proteomes" id="UP001055811"/>
    </source>
</evidence>
<reference evidence="2" key="1">
    <citation type="journal article" date="2022" name="Mol. Ecol. Resour.">
        <title>The genomes of chicory, endive, great burdock and yacon provide insights into Asteraceae palaeo-polyploidization history and plant inulin production.</title>
        <authorList>
            <person name="Fan W."/>
            <person name="Wang S."/>
            <person name="Wang H."/>
            <person name="Wang A."/>
            <person name="Jiang F."/>
            <person name="Liu H."/>
            <person name="Zhao H."/>
            <person name="Xu D."/>
            <person name="Zhang Y."/>
        </authorList>
    </citation>
    <scope>NUCLEOTIDE SEQUENCE [LARGE SCALE GENOMIC DNA]</scope>
    <source>
        <strain evidence="2">cv. Punajuju</strain>
    </source>
</reference>
<dbReference type="EMBL" id="CM042014">
    <property type="protein sequence ID" value="KAI3724041.1"/>
    <property type="molecule type" value="Genomic_DNA"/>
</dbReference>